<comment type="caution">
    <text evidence="1">The sequence shown here is derived from an EMBL/GenBank/DDBJ whole genome shotgun (WGS) entry which is preliminary data.</text>
</comment>
<organism evidence="1 2">
    <name type="scientific">Halorubellus litoreus</name>
    <dbReference type="NCBI Taxonomy" id="755308"/>
    <lineage>
        <taxon>Archaea</taxon>
        <taxon>Methanobacteriati</taxon>
        <taxon>Methanobacteriota</taxon>
        <taxon>Stenosarchaea group</taxon>
        <taxon>Halobacteria</taxon>
        <taxon>Halobacteriales</taxon>
        <taxon>Halorubellaceae</taxon>
        <taxon>Halorubellus</taxon>
    </lineage>
</organism>
<gene>
    <name evidence="1" type="ORF">ACFQGB_09130</name>
</gene>
<dbReference type="RefSeq" id="WP_336350003.1">
    <property type="nucleotide sequence ID" value="NZ_JAZAQL010000002.1"/>
</dbReference>
<proteinExistence type="predicted"/>
<keyword evidence="2" id="KW-1185">Reference proteome</keyword>
<reference evidence="1 2" key="1">
    <citation type="journal article" date="2019" name="Int. J. Syst. Evol. Microbiol.">
        <title>The Global Catalogue of Microorganisms (GCM) 10K type strain sequencing project: providing services to taxonomists for standard genome sequencing and annotation.</title>
        <authorList>
            <consortium name="The Broad Institute Genomics Platform"/>
            <consortium name="The Broad Institute Genome Sequencing Center for Infectious Disease"/>
            <person name="Wu L."/>
            <person name="Ma J."/>
        </authorList>
    </citation>
    <scope>NUCLEOTIDE SEQUENCE [LARGE SCALE GENOMIC DNA]</scope>
    <source>
        <strain evidence="1 2">GX26</strain>
    </source>
</reference>
<evidence type="ECO:0000313" key="2">
    <source>
        <dbReference type="Proteomes" id="UP001596395"/>
    </source>
</evidence>
<dbReference type="Proteomes" id="UP001596395">
    <property type="component" value="Unassembled WGS sequence"/>
</dbReference>
<sequence length="96" mass="10490">MITQASVAVGDFVRADADASIPEGIYRIVGRPQNELVCLRVTDDAGERASTGELVRVDPDDYAHLEPATEPMMSALTIMKGLLEGPYWIVRSLLPF</sequence>
<evidence type="ECO:0000313" key="1">
    <source>
        <dbReference type="EMBL" id="MFC6953025.1"/>
    </source>
</evidence>
<name>A0ABD5VCB9_9EURY</name>
<accession>A0ABD5VCB9</accession>
<dbReference type="AlphaFoldDB" id="A0ABD5VCB9"/>
<protein>
    <submittedName>
        <fullName evidence="1">Uncharacterized protein</fullName>
    </submittedName>
</protein>
<dbReference type="EMBL" id="JBHSXN010000002">
    <property type="protein sequence ID" value="MFC6953025.1"/>
    <property type="molecule type" value="Genomic_DNA"/>
</dbReference>